<name>A0A9N9TGJ6_PHYSR</name>
<dbReference type="Gene3D" id="1.10.20.10">
    <property type="entry name" value="Histone, subunit A"/>
    <property type="match status" value="1"/>
</dbReference>
<reference evidence="1" key="1">
    <citation type="submission" date="2022-01" db="EMBL/GenBank/DDBJ databases">
        <authorList>
            <person name="King R."/>
        </authorList>
    </citation>
    <scope>NUCLEOTIDE SEQUENCE</scope>
</reference>
<evidence type="ECO:0000313" key="1">
    <source>
        <dbReference type="EMBL" id="CAG9857691.1"/>
    </source>
</evidence>
<dbReference type="CDD" id="cd06847">
    <property type="entry name" value="HFD_SUPT7L"/>
    <property type="match status" value="1"/>
</dbReference>
<proteinExistence type="predicted"/>
<sequence length="301" mass="33432">MAAKYWGEIVVNKSNETVPDVKAEIEKSMDSNCLSEYAEYSDEERLEDIKLGPLDPFITYAVSLHKYAGNLKSLIDEVESNTDQNFVAPAAPPLPESPDIRIKHKPVCLNFIPKDSTLLDKCESKTPELNETVVKKLSTKCIAVMFAHIGFATTHQSVLDLMTDVLDSFMQKFCGKIARALDDGDSTKFTNIMEAVLIDMGIGGAKDLHDYYQNRVVNYAETLRKRCQKLHDKYSSVSSPAGLSSVKFENVVRVKVEGDADAKEADNLNYHCVTFDSNPSVLETGLQLLQHLEAGEDLETA</sequence>
<dbReference type="InterPro" id="IPR009072">
    <property type="entry name" value="Histone-fold"/>
</dbReference>
<dbReference type="InterPro" id="IPR039460">
    <property type="entry name" value="SUPT7L/Spt7"/>
</dbReference>
<dbReference type="GO" id="GO:0046982">
    <property type="term" value="F:protein heterodimerization activity"/>
    <property type="evidence" value="ECO:0007669"/>
    <property type="project" value="InterPro"/>
</dbReference>
<dbReference type="OrthoDB" id="6021257at2759"/>
<dbReference type="PANTHER" id="PTHR28598">
    <property type="entry name" value="STAGA COMPLEX 65 SUBUNIT GAMMA"/>
    <property type="match status" value="1"/>
</dbReference>
<dbReference type="GO" id="GO:0003713">
    <property type="term" value="F:transcription coactivator activity"/>
    <property type="evidence" value="ECO:0007669"/>
    <property type="project" value="TreeGrafter"/>
</dbReference>
<dbReference type="AlphaFoldDB" id="A0A9N9TGJ6"/>
<dbReference type="PANTHER" id="PTHR28598:SF1">
    <property type="entry name" value="STAGA COMPLEX 65 SUBUNIT GAMMA"/>
    <property type="match status" value="1"/>
</dbReference>
<organism evidence="1 2">
    <name type="scientific">Phyllotreta striolata</name>
    <name type="common">Striped flea beetle</name>
    <name type="synonym">Crioceris striolata</name>
    <dbReference type="NCBI Taxonomy" id="444603"/>
    <lineage>
        <taxon>Eukaryota</taxon>
        <taxon>Metazoa</taxon>
        <taxon>Ecdysozoa</taxon>
        <taxon>Arthropoda</taxon>
        <taxon>Hexapoda</taxon>
        <taxon>Insecta</taxon>
        <taxon>Pterygota</taxon>
        <taxon>Neoptera</taxon>
        <taxon>Endopterygota</taxon>
        <taxon>Coleoptera</taxon>
        <taxon>Polyphaga</taxon>
        <taxon>Cucujiformia</taxon>
        <taxon>Chrysomeloidea</taxon>
        <taxon>Chrysomelidae</taxon>
        <taxon>Galerucinae</taxon>
        <taxon>Alticini</taxon>
        <taxon>Phyllotreta</taxon>
    </lineage>
</organism>
<accession>A0A9N9TGJ6</accession>
<dbReference type="EMBL" id="OU900107">
    <property type="protein sequence ID" value="CAG9857691.1"/>
    <property type="molecule type" value="Genomic_DNA"/>
</dbReference>
<dbReference type="Proteomes" id="UP001153712">
    <property type="component" value="Chromosome 14"/>
</dbReference>
<evidence type="ECO:0000313" key="2">
    <source>
        <dbReference type="Proteomes" id="UP001153712"/>
    </source>
</evidence>
<dbReference type="GO" id="GO:0000124">
    <property type="term" value="C:SAGA complex"/>
    <property type="evidence" value="ECO:0007669"/>
    <property type="project" value="InterPro"/>
</dbReference>
<keyword evidence="2" id="KW-1185">Reference proteome</keyword>
<gene>
    <name evidence="1" type="ORF">PHYEVI_LOCUS4092</name>
</gene>
<protein>
    <submittedName>
        <fullName evidence="1">Uncharacterized protein</fullName>
    </submittedName>
</protein>